<dbReference type="PANTHER" id="PTHR34822:SF1">
    <property type="entry name" value="GRPB FAMILY PROTEIN"/>
    <property type="match status" value="1"/>
</dbReference>
<feature type="region of interest" description="Disordered" evidence="1">
    <location>
        <begin position="1"/>
        <end position="20"/>
    </location>
</feature>
<evidence type="ECO:0000313" key="3">
    <source>
        <dbReference type="Proteomes" id="UP001498238"/>
    </source>
</evidence>
<gene>
    <name evidence="2" type="ORF">NCCP602_14910</name>
</gene>
<dbReference type="InterPro" id="IPR043519">
    <property type="entry name" value="NT_sf"/>
</dbReference>
<sequence>MTPADSASATSANPADPTSVDPAEVVTFADIDDPLLWVKRSARTDIAIVDHDAAWTGQYEELAAAIRSVLGDRVLALQHIGSTSVPDLAAKPVIDIDLIVADPRRENDYRPALAEVGYDLVIREPGWHEHRAFRHQDPDGTQRNPLSNLHVFGPHCPEFVRHRLFRDWLTATPDDRRLYEHAKRLAAEQSNDAGETTMDYNARKQSVIRDIYHRLFAASGLL</sequence>
<name>A0ABN0SMU6_9MICO</name>
<dbReference type="Gene3D" id="3.30.460.10">
    <property type="entry name" value="Beta Polymerase, domain 2"/>
    <property type="match status" value="1"/>
</dbReference>
<dbReference type="Proteomes" id="UP001498238">
    <property type="component" value="Unassembled WGS sequence"/>
</dbReference>
<dbReference type="InterPro" id="IPR007344">
    <property type="entry name" value="GrpB/CoaE"/>
</dbReference>
<comment type="caution">
    <text evidence="2">The sequence shown here is derived from an EMBL/GenBank/DDBJ whole genome shotgun (WGS) entry which is preliminary data.</text>
</comment>
<reference evidence="2 3" key="1">
    <citation type="submission" date="2024-01" db="EMBL/GenBank/DDBJ databases">
        <title>Characterization of antibiotic resistant novel bacterial strains and their environmental applications.</title>
        <authorList>
            <person name="Manzoor S."/>
            <person name="Abbas S."/>
            <person name="Arshad M."/>
            <person name="Ahmed I."/>
        </authorList>
    </citation>
    <scope>NUCLEOTIDE SEQUENCE [LARGE SCALE GENOMIC DNA]</scope>
    <source>
        <strain evidence="2 3">NCCP-602</strain>
    </source>
</reference>
<organism evidence="2 3">
    <name type="scientific">Brevibacterium metallidurans</name>
    <dbReference type="NCBI Taxonomy" id="1482676"/>
    <lineage>
        <taxon>Bacteria</taxon>
        <taxon>Bacillati</taxon>
        <taxon>Actinomycetota</taxon>
        <taxon>Actinomycetes</taxon>
        <taxon>Micrococcales</taxon>
        <taxon>Brevibacteriaceae</taxon>
        <taxon>Brevibacterium</taxon>
    </lineage>
</organism>
<proteinExistence type="predicted"/>
<dbReference type="SUPFAM" id="SSF81301">
    <property type="entry name" value="Nucleotidyltransferase"/>
    <property type="match status" value="1"/>
</dbReference>
<accession>A0ABN0SMU6</accession>
<keyword evidence="3" id="KW-1185">Reference proteome</keyword>
<dbReference type="RefSeq" id="WP_339392409.1">
    <property type="nucleotide sequence ID" value="NZ_BAAAAF010000004.1"/>
</dbReference>
<dbReference type="PANTHER" id="PTHR34822">
    <property type="entry name" value="GRPB DOMAIN PROTEIN (AFU_ORTHOLOGUE AFUA_1G01530)"/>
    <property type="match status" value="1"/>
</dbReference>
<evidence type="ECO:0000256" key="1">
    <source>
        <dbReference type="SAM" id="MobiDB-lite"/>
    </source>
</evidence>
<dbReference type="EMBL" id="BAAAAF010000004">
    <property type="protein sequence ID" value="GAA0035530.1"/>
    <property type="molecule type" value="Genomic_DNA"/>
</dbReference>
<dbReference type="Pfam" id="PF04229">
    <property type="entry name" value="GrpB"/>
    <property type="match status" value="1"/>
</dbReference>
<evidence type="ECO:0000313" key="2">
    <source>
        <dbReference type="EMBL" id="GAA0035530.1"/>
    </source>
</evidence>
<feature type="compositionally biased region" description="Polar residues" evidence="1">
    <location>
        <begin position="1"/>
        <end position="13"/>
    </location>
</feature>
<protein>
    <submittedName>
        <fullName evidence="2">GrpB family protein</fullName>
    </submittedName>
</protein>